<comment type="caution">
    <text evidence="2">The sequence shown here is derived from an EMBL/GenBank/DDBJ whole genome shotgun (WGS) entry which is preliminary data.</text>
</comment>
<evidence type="ECO:0000256" key="1">
    <source>
        <dbReference type="SAM" id="SignalP"/>
    </source>
</evidence>
<evidence type="ECO:0000313" key="2">
    <source>
        <dbReference type="EMBL" id="KAJ2755491.1"/>
    </source>
</evidence>
<evidence type="ECO:0000313" key="3">
    <source>
        <dbReference type="Proteomes" id="UP001140011"/>
    </source>
</evidence>
<name>A0A9W8GXF1_9FUNG</name>
<keyword evidence="1" id="KW-0732">Signal</keyword>
<accession>A0A9W8GXF1</accession>
<gene>
    <name evidence="2" type="ORF">GGI19_001597</name>
</gene>
<reference evidence="2" key="1">
    <citation type="submission" date="2022-07" db="EMBL/GenBank/DDBJ databases">
        <title>Phylogenomic reconstructions and comparative analyses of Kickxellomycotina fungi.</title>
        <authorList>
            <person name="Reynolds N.K."/>
            <person name="Stajich J.E."/>
            <person name="Barry K."/>
            <person name="Grigoriev I.V."/>
            <person name="Crous P."/>
            <person name="Smith M.E."/>
        </authorList>
    </citation>
    <scope>NUCLEOTIDE SEQUENCE</scope>
    <source>
        <strain evidence="2">BCRC 34297</strain>
    </source>
</reference>
<dbReference type="AlphaFoldDB" id="A0A9W8GXF1"/>
<dbReference type="EMBL" id="JANBUH010000060">
    <property type="protein sequence ID" value="KAJ2755491.1"/>
    <property type="molecule type" value="Genomic_DNA"/>
</dbReference>
<dbReference type="Proteomes" id="UP001140011">
    <property type="component" value="Unassembled WGS sequence"/>
</dbReference>
<sequence length="156" mass="16645">MYASFICCAVATLAVLSHALPVAEAPVNAALVPGDHIQRLDASSNCLSPVIQSLSGSGRVVLDSVARELQSSMFRDFHQFAPAALALGRPEIETKILGTDYKSTISGLRDLKGFFNSELADISASTPANAVKCDAPTAHNLRVIYTNLDKLLQQFV</sequence>
<feature type="chain" id="PRO_5040721454" evidence="1">
    <location>
        <begin position="20"/>
        <end position="156"/>
    </location>
</feature>
<organism evidence="2 3">
    <name type="scientific">Coemansia pectinata</name>
    <dbReference type="NCBI Taxonomy" id="1052879"/>
    <lineage>
        <taxon>Eukaryota</taxon>
        <taxon>Fungi</taxon>
        <taxon>Fungi incertae sedis</taxon>
        <taxon>Zoopagomycota</taxon>
        <taxon>Kickxellomycotina</taxon>
        <taxon>Kickxellomycetes</taxon>
        <taxon>Kickxellales</taxon>
        <taxon>Kickxellaceae</taxon>
        <taxon>Coemansia</taxon>
    </lineage>
</organism>
<protein>
    <submittedName>
        <fullName evidence="2">Uncharacterized protein</fullName>
    </submittedName>
</protein>
<feature type="signal peptide" evidence="1">
    <location>
        <begin position="1"/>
        <end position="19"/>
    </location>
</feature>
<keyword evidence="3" id="KW-1185">Reference proteome</keyword>
<proteinExistence type="predicted"/>
<dbReference type="OrthoDB" id="5542466at2759"/>